<evidence type="ECO:0000313" key="11">
    <source>
        <dbReference type="Proteomes" id="UP000006898"/>
    </source>
</evidence>
<dbReference type="InterPro" id="IPR046893">
    <property type="entry name" value="MSSS"/>
</dbReference>
<dbReference type="InterPro" id="IPR036187">
    <property type="entry name" value="DNA_mismatch_repair_MutS_sf"/>
</dbReference>
<dbReference type="InterPro" id="IPR036063">
    <property type="entry name" value="Smr_dom_sf"/>
</dbReference>
<dbReference type="EC" id="3.1.-.-" evidence="7"/>
<dbReference type="GO" id="GO:0006298">
    <property type="term" value="P:mismatch repair"/>
    <property type="evidence" value="ECO:0007669"/>
    <property type="project" value="InterPro"/>
</dbReference>
<dbReference type="Gene3D" id="3.40.50.300">
    <property type="entry name" value="P-loop containing nucleotide triphosphate hydrolases"/>
    <property type="match status" value="1"/>
</dbReference>
<evidence type="ECO:0000256" key="6">
    <source>
        <dbReference type="ARBA" id="ARBA00023125"/>
    </source>
</evidence>
<dbReference type="PROSITE" id="PS00486">
    <property type="entry name" value="DNA_MISMATCH_REPAIR_2"/>
    <property type="match status" value="1"/>
</dbReference>
<evidence type="ECO:0000256" key="7">
    <source>
        <dbReference type="HAMAP-Rule" id="MF_00092"/>
    </source>
</evidence>
<feature type="coiled-coil region" evidence="8">
    <location>
        <begin position="531"/>
        <end position="608"/>
    </location>
</feature>
<dbReference type="Pfam" id="PF01713">
    <property type="entry name" value="Smr"/>
    <property type="match status" value="1"/>
</dbReference>
<dbReference type="GO" id="GO:0140664">
    <property type="term" value="F:ATP-dependent DNA damage sensor activity"/>
    <property type="evidence" value="ECO:0007669"/>
    <property type="project" value="InterPro"/>
</dbReference>
<reference evidence="10 11" key="1">
    <citation type="journal article" date="2010" name="Nature">
        <title>Nitrite-driven anaerobic methane oxidation by oxygenic bacteria.</title>
        <authorList>
            <person name="Ettwig K.F."/>
            <person name="Butler M.K."/>
            <person name="Le Paslier D."/>
            <person name="Pelletier E."/>
            <person name="Mangenot S."/>
            <person name="Kuypers M.M.M."/>
            <person name="Schreiber F."/>
            <person name="Dutilh B.E."/>
            <person name="Zedelius J."/>
            <person name="de Beer D."/>
            <person name="Gloerich J."/>
            <person name="Wessels H.J.C.T."/>
            <person name="van Allen T."/>
            <person name="Luesken F."/>
            <person name="Wu M."/>
            <person name="van de Pas-Schoonen K.T."/>
            <person name="Op den Camp H.J.M."/>
            <person name="Janssen-Megens E.M."/>
            <person name="Francoijs K-J."/>
            <person name="Stunnenberg H."/>
            <person name="Weissenbach J."/>
            <person name="Jetten M.S.M."/>
            <person name="Strous M."/>
        </authorList>
    </citation>
    <scope>NUCLEOTIDE SEQUENCE [LARGE SCALE GENOMIC DNA]</scope>
</reference>
<dbReference type="GO" id="GO:0045910">
    <property type="term" value="P:negative regulation of DNA recombination"/>
    <property type="evidence" value="ECO:0007669"/>
    <property type="project" value="InterPro"/>
</dbReference>
<dbReference type="SUPFAM" id="SSF48334">
    <property type="entry name" value="DNA repair protein MutS, domain III"/>
    <property type="match status" value="1"/>
</dbReference>
<keyword evidence="1 7" id="KW-0699">rRNA-binding</keyword>
<dbReference type="PIRSF" id="PIRSF005814">
    <property type="entry name" value="MutS_YshD"/>
    <property type="match status" value="1"/>
</dbReference>
<keyword evidence="3 7" id="KW-0378">Hydrolase</keyword>
<evidence type="ECO:0000256" key="2">
    <source>
        <dbReference type="ARBA" id="ARBA00022741"/>
    </source>
</evidence>
<keyword evidence="8" id="KW-0175">Coiled coil</keyword>
<evidence type="ECO:0000313" key="10">
    <source>
        <dbReference type="EMBL" id="CBE69830.1"/>
    </source>
</evidence>
<dbReference type="GO" id="GO:0072344">
    <property type="term" value="P:rescue of stalled ribosome"/>
    <property type="evidence" value="ECO:0007669"/>
    <property type="project" value="UniProtKB-UniRule"/>
</dbReference>
<dbReference type="GO" id="GO:0016887">
    <property type="term" value="F:ATP hydrolysis activity"/>
    <property type="evidence" value="ECO:0007669"/>
    <property type="project" value="InterPro"/>
</dbReference>
<dbReference type="InterPro" id="IPR005747">
    <property type="entry name" value="MutS2"/>
</dbReference>
<dbReference type="GO" id="GO:0019843">
    <property type="term" value="F:rRNA binding"/>
    <property type="evidence" value="ECO:0007669"/>
    <property type="project" value="UniProtKB-UniRule"/>
</dbReference>
<dbReference type="SMART" id="SM00533">
    <property type="entry name" value="MUTSd"/>
    <property type="match status" value="1"/>
</dbReference>
<keyword evidence="5 7" id="KW-0694">RNA-binding</keyword>
<dbReference type="PROSITE" id="PS50828">
    <property type="entry name" value="SMR"/>
    <property type="match status" value="1"/>
</dbReference>
<feature type="domain" description="Smr" evidence="9">
    <location>
        <begin position="719"/>
        <end position="794"/>
    </location>
</feature>
<dbReference type="SMART" id="SM00534">
    <property type="entry name" value="MUTSac"/>
    <property type="match status" value="1"/>
</dbReference>
<evidence type="ECO:0000259" key="9">
    <source>
        <dbReference type="PROSITE" id="PS50828"/>
    </source>
</evidence>
<dbReference type="eggNOG" id="COG1193">
    <property type="taxonomic scope" value="Bacteria"/>
</dbReference>
<dbReference type="EMBL" id="FP565575">
    <property type="protein sequence ID" value="CBE69830.1"/>
    <property type="molecule type" value="Genomic_DNA"/>
</dbReference>
<dbReference type="InterPro" id="IPR002625">
    <property type="entry name" value="Smr_dom"/>
</dbReference>
<dbReference type="Proteomes" id="UP000006898">
    <property type="component" value="Chromosome"/>
</dbReference>
<dbReference type="PANTHER" id="PTHR48466">
    <property type="entry name" value="OS10G0509000 PROTEIN-RELATED"/>
    <property type="match status" value="1"/>
</dbReference>
<feature type="binding site" evidence="7">
    <location>
        <begin position="343"/>
        <end position="350"/>
    </location>
    <ligand>
        <name>ATP</name>
        <dbReference type="ChEBI" id="CHEBI:30616"/>
    </ligand>
</feature>
<dbReference type="Pfam" id="PF20297">
    <property type="entry name" value="MSSS"/>
    <property type="match status" value="1"/>
</dbReference>
<dbReference type="InterPro" id="IPR000432">
    <property type="entry name" value="DNA_mismatch_repair_MutS_C"/>
</dbReference>
<dbReference type="InterPro" id="IPR027417">
    <property type="entry name" value="P-loop_NTPase"/>
</dbReference>
<dbReference type="KEGG" id="mox:DAMO_2757"/>
<gene>
    <name evidence="7" type="primary">mutS2</name>
    <name evidence="7" type="synonym">rqcU</name>
    <name evidence="10" type="ORF">DAMO_2757</name>
</gene>
<dbReference type="STRING" id="671143.DAMO_2757"/>
<dbReference type="InterPro" id="IPR007696">
    <property type="entry name" value="DNA_mismatch_repair_MutS_core"/>
</dbReference>
<dbReference type="Pfam" id="PF00488">
    <property type="entry name" value="MutS_V"/>
    <property type="match status" value="1"/>
</dbReference>
<evidence type="ECO:0000256" key="5">
    <source>
        <dbReference type="ARBA" id="ARBA00022884"/>
    </source>
</evidence>
<comment type="function">
    <text evidence="7">Endonuclease that is involved in the suppression of homologous recombination and thus may have a key role in the control of bacterial genetic diversity.</text>
</comment>
<evidence type="ECO:0000256" key="1">
    <source>
        <dbReference type="ARBA" id="ARBA00022730"/>
    </source>
</evidence>
<keyword evidence="7" id="KW-0540">Nuclease</keyword>
<dbReference type="GO" id="GO:0030983">
    <property type="term" value="F:mismatched DNA binding"/>
    <property type="evidence" value="ECO:0007669"/>
    <property type="project" value="InterPro"/>
</dbReference>
<dbReference type="SUPFAM" id="SSF160443">
    <property type="entry name" value="SMR domain-like"/>
    <property type="match status" value="1"/>
</dbReference>
<dbReference type="SUPFAM" id="SSF52540">
    <property type="entry name" value="P-loop containing nucleoside triphosphate hydrolases"/>
    <property type="match status" value="1"/>
</dbReference>
<dbReference type="PATRIC" id="fig|671143.5.peg.2421"/>
<organism evidence="10 11">
    <name type="scientific">Methylomirabilis oxygeniifera</name>
    <dbReference type="NCBI Taxonomy" id="671143"/>
    <lineage>
        <taxon>Bacteria</taxon>
        <taxon>Candidatus Methylomirabilota</taxon>
        <taxon>Candidatus Methylomirabilia</taxon>
        <taxon>Candidatus Methylomirabilales</taxon>
        <taxon>Candidatus Methylomirabilaceae</taxon>
        <taxon>Candidatus Methylomirabilis</taxon>
    </lineage>
</organism>
<dbReference type="InterPro" id="IPR045076">
    <property type="entry name" value="MutS"/>
</dbReference>
<evidence type="ECO:0000256" key="4">
    <source>
        <dbReference type="ARBA" id="ARBA00022840"/>
    </source>
</evidence>
<comment type="subunit">
    <text evidence="7">Homodimer. Binds to stalled ribosomes, contacting rRNA.</text>
</comment>
<dbReference type="GO" id="GO:0004519">
    <property type="term" value="F:endonuclease activity"/>
    <property type="evidence" value="ECO:0007669"/>
    <property type="project" value="UniProtKB-UniRule"/>
</dbReference>
<dbReference type="FunFam" id="3.40.50.300:FF:000830">
    <property type="entry name" value="Endonuclease MutS2"/>
    <property type="match status" value="1"/>
</dbReference>
<accession>D5MKZ0</accession>
<dbReference type="EC" id="3.6.4.-" evidence="7"/>
<protein>
    <recommendedName>
        <fullName evidence="7">Endonuclease MutS2</fullName>
        <ecNumber evidence="7">3.1.-.-</ecNumber>
    </recommendedName>
    <alternativeName>
        <fullName evidence="7">Ribosome-associated protein quality control-upstream factor</fullName>
        <shortName evidence="7">RQC-upstream factor</shortName>
        <shortName evidence="7">RqcU</shortName>
        <ecNumber evidence="7">3.6.4.-</ecNumber>
    </alternativeName>
</protein>
<dbReference type="HOGENOM" id="CLU_011252_2_1_0"/>
<evidence type="ECO:0000256" key="3">
    <source>
        <dbReference type="ARBA" id="ARBA00022801"/>
    </source>
</evidence>
<keyword evidence="2 7" id="KW-0547">Nucleotide-binding</keyword>
<dbReference type="NCBIfam" id="TIGR01069">
    <property type="entry name" value="mutS2"/>
    <property type="match status" value="1"/>
</dbReference>
<dbReference type="PANTHER" id="PTHR48466:SF2">
    <property type="entry name" value="OS10G0509000 PROTEIN"/>
    <property type="match status" value="1"/>
</dbReference>
<evidence type="ECO:0000256" key="8">
    <source>
        <dbReference type="SAM" id="Coils"/>
    </source>
</evidence>
<comment type="similarity">
    <text evidence="7">Belongs to the DNA mismatch repair MutS family. MutS2 subfamily.</text>
</comment>
<name>D5MKZ0_METO1</name>
<comment type="function">
    <text evidence="7">Acts as a ribosome collision sensor, splitting the ribosome into its 2 subunits. Detects stalled/collided 70S ribosomes which it binds and splits by an ATP-hydrolysis driven conformational change. Acts upstream of the ribosome quality control system (RQC), a ribosome-associated complex that mediates the extraction of incompletely synthesized nascent chains from stalled ribosomes and their subsequent degradation. Probably generates substrates for RQC.</text>
</comment>
<sequence length="804" mass="87693">MNRIDQHTLEVLEWPAIQARVAARAGSPLGRELAHAIHPLPTLEDAQKVRNEIEEFRVLLAREVALPFDQLHDIRESVQRSRPEGAVLAAIDFVRIVTSLETAAAIRHTIVRSRERCPRLHAIVSRLDDHTDLIGEIHATIEADGEVKDTASQRLNQLRIGLHQLRNLIHARLQSLLMTPTLQPYITESLVTLRNDRYVIPVKPNYRTVLKGVVQDRSISGVTIFLEPQEVVELNNQLRLLQRSEEEEIRRVLAALTATLRATADAVLSTMLLAAELDVRCAAARFADTLHCAPVALKEAGPLLLREAGHPLLLERIDAAGIHRTIPIDLRLGDSFDALLITGPNTGGKTVALKTAGLLSLMAQAGLHLPASPDSEVPFFSGVLADIGDEQSIEQSLSTFSSHIGQIRRILDAAQPGTLVLLDELGAGTDPVEGACLGIAILDALLERGALVVATTHLDAIKAYAYSHPRIENGCVEFDLDTLRPLYKLLIGLSGRSHGLAIASRVGLPLRVIQQAERLLGEGRDPLRLLLDRLEDEQARLTIEREVLAREVAETARARAEAETRRDAARVEAEQLYRLACQQTEGAVADARIEVERLLREFRLAQSRGRSAQQVRRRLIDVERQTKARLSDVTGSDHAACSVDAASIRDGQEVVIRGLGQRGTVIGKPSSSGTVEIRLPIGKMRVPLEAVIIQGDPPQGETSRPIRLARTTDDVKGELNLIGCDAAEAARRLDQYVGDAFIVGLPTVRIIHGKGSGILRKTVTGLLVDHPLVESFRVADYLEGGIGATIVELYPHGVSMGGAA</sequence>
<dbReference type="SMART" id="SM00463">
    <property type="entry name" value="SMR"/>
    <property type="match status" value="1"/>
</dbReference>
<dbReference type="HAMAP" id="MF_00092">
    <property type="entry name" value="MutS2"/>
    <property type="match status" value="1"/>
</dbReference>
<proteinExistence type="inferred from homology"/>
<keyword evidence="4 7" id="KW-0067">ATP-binding</keyword>
<keyword evidence="7" id="KW-0255">Endonuclease</keyword>
<dbReference type="AlphaFoldDB" id="D5MKZ0"/>
<keyword evidence="6 7" id="KW-0238">DNA-binding</keyword>
<dbReference type="GO" id="GO:0043023">
    <property type="term" value="F:ribosomal large subunit binding"/>
    <property type="evidence" value="ECO:0007669"/>
    <property type="project" value="UniProtKB-UniRule"/>
</dbReference>
<dbReference type="GO" id="GO:0005524">
    <property type="term" value="F:ATP binding"/>
    <property type="evidence" value="ECO:0007669"/>
    <property type="project" value="UniProtKB-UniRule"/>
</dbReference>
<dbReference type="Gene3D" id="3.30.1370.110">
    <property type="match status" value="1"/>
</dbReference>